<name>A0A1Q5PCJ2_9BACT</name>
<protein>
    <submittedName>
        <fullName evidence="1">Uncharacterized protein</fullName>
    </submittedName>
</protein>
<dbReference type="AlphaFoldDB" id="A0A1Q5PCJ2"/>
<reference evidence="1 2" key="1">
    <citation type="submission" date="2016-03" db="EMBL/GenBank/DDBJ databases">
        <title>Genome sequence of Pontibacter sp. nov., of the family cytophagaceae, isolated from marine sediment of the Yellow Sea, China.</title>
        <authorList>
            <person name="Zhang G."/>
            <person name="Zhang R."/>
        </authorList>
    </citation>
    <scope>NUCLEOTIDE SEQUENCE [LARGE SCALE GENOMIC DNA]</scope>
    <source>
        <strain evidence="1 2">S10-8</strain>
    </source>
</reference>
<dbReference type="OrthoDB" id="876092at2"/>
<evidence type="ECO:0000313" key="2">
    <source>
        <dbReference type="Proteomes" id="UP000186551"/>
    </source>
</evidence>
<organism evidence="1 2">
    <name type="scientific">Pontibacter flavimaris</name>
    <dbReference type="NCBI Taxonomy" id="1797110"/>
    <lineage>
        <taxon>Bacteria</taxon>
        <taxon>Pseudomonadati</taxon>
        <taxon>Bacteroidota</taxon>
        <taxon>Cytophagia</taxon>
        <taxon>Cytophagales</taxon>
        <taxon>Hymenobacteraceae</taxon>
        <taxon>Pontibacter</taxon>
    </lineage>
</organism>
<comment type="caution">
    <text evidence="1">The sequence shown here is derived from an EMBL/GenBank/DDBJ whole genome shotgun (WGS) entry which is preliminary data.</text>
</comment>
<dbReference type="EMBL" id="LVWA01000005">
    <property type="protein sequence ID" value="OKL39958.1"/>
    <property type="molecule type" value="Genomic_DNA"/>
</dbReference>
<proteinExistence type="predicted"/>
<dbReference type="RefSeq" id="WP_073852065.1">
    <property type="nucleotide sequence ID" value="NZ_LVWA01000005.1"/>
</dbReference>
<evidence type="ECO:0000313" key="1">
    <source>
        <dbReference type="EMBL" id="OKL39958.1"/>
    </source>
</evidence>
<gene>
    <name evidence="1" type="ORF">A3841_16465</name>
</gene>
<accession>A0A1Q5PCJ2</accession>
<dbReference type="PROSITE" id="PS51257">
    <property type="entry name" value="PROKAR_LIPOPROTEIN"/>
    <property type="match status" value="1"/>
</dbReference>
<sequence length="211" mass="23541">MTTDRRSRTLGATLNRSGLLYLLFFLLLASSACSTREFIQEENAENPEGGEVEAEVPYDGVLLAQVVFDTVDHIVPTEQLMQPFIKEFGDGTVVDRVMIRKVQETKEDEPAYYLVGLGMQNGAYRSMALELDLAADNSLYLSSKGSRHICKSSAGCGFCYFTFSGNRITGCQCSSRAPGNNCEHRYSEGNTLLKENPRLRPDRERDSRKSN</sequence>
<dbReference type="Proteomes" id="UP000186551">
    <property type="component" value="Unassembled WGS sequence"/>
</dbReference>
<keyword evidence="2" id="KW-1185">Reference proteome</keyword>